<evidence type="ECO:0008006" key="4">
    <source>
        <dbReference type="Google" id="ProtNLM"/>
    </source>
</evidence>
<organism evidence="2 3">
    <name type="scientific">Bdellovibrio svalbardensis</name>
    <dbReference type="NCBI Taxonomy" id="2972972"/>
    <lineage>
        <taxon>Bacteria</taxon>
        <taxon>Pseudomonadati</taxon>
        <taxon>Bdellovibrionota</taxon>
        <taxon>Bdellovibrionia</taxon>
        <taxon>Bdellovibrionales</taxon>
        <taxon>Pseudobdellovibrionaceae</taxon>
        <taxon>Bdellovibrio</taxon>
    </lineage>
</organism>
<comment type="caution">
    <text evidence="2">The sequence shown here is derived from an EMBL/GenBank/DDBJ whole genome shotgun (WGS) entry which is preliminary data.</text>
</comment>
<evidence type="ECO:0000313" key="3">
    <source>
        <dbReference type="Proteomes" id="UP001152321"/>
    </source>
</evidence>
<evidence type="ECO:0000313" key="2">
    <source>
        <dbReference type="EMBL" id="MDG0815542.1"/>
    </source>
</evidence>
<keyword evidence="1" id="KW-0732">Signal</keyword>
<accession>A0ABT6DFC3</accession>
<reference evidence="2" key="1">
    <citation type="submission" date="2022-08" db="EMBL/GenBank/DDBJ databases">
        <title>Novel Bdellovibrio Species Isolated from Svalbard: Designation Bdellovibrio svalbardensis.</title>
        <authorList>
            <person name="Mitchell R.J."/>
            <person name="Choi S.Y."/>
        </authorList>
    </citation>
    <scope>NUCLEOTIDE SEQUENCE</scope>
    <source>
        <strain evidence="2">PAP01</strain>
    </source>
</reference>
<protein>
    <recommendedName>
        <fullName evidence="4">Outer membrane protein beta-barrel domain-containing protein</fullName>
    </recommendedName>
</protein>
<feature type="signal peptide" evidence="1">
    <location>
        <begin position="1"/>
        <end position="20"/>
    </location>
</feature>
<dbReference type="EMBL" id="JANRMI010000001">
    <property type="protein sequence ID" value="MDG0815542.1"/>
    <property type="molecule type" value="Genomic_DNA"/>
</dbReference>
<dbReference type="RefSeq" id="WP_277577017.1">
    <property type="nucleotide sequence ID" value="NZ_JANRMI010000001.1"/>
</dbReference>
<keyword evidence="3" id="KW-1185">Reference proteome</keyword>
<name>A0ABT6DFC3_9BACT</name>
<evidence type="ECO:0000256" key="1">
    <source>
        <dbReference type="SAM" id="SignalP"/>
    </source>
</evidence>
<dbReference type="Proteomes" id="UP001152321">
    <property type="component" value="Unassembled WGS sequence"/>
</dbReference>
<proteinExistence type="predicted"/>
<sequence length="232" mass="24663">MLKQVFQTLVVLSFASSAFAQSGRSAMKQENAEAPRDQFSSYVMKGFSAGLEYSSMMGDLQIKAKDPSTGTEFKVSGNTNEGAGALGVSVNYANLPRARAGYMVGLGVINKVENDSNGKNTLKSSKGFSQIRPEGNVGYALSNGLWGMVGAHASLLTGGNITDFAAPLGGGLQASVGYVPVRNLGFDIGYYITMHTLSDSGVKSIEESGLSVDKSESWMKISQLRARAMYYF</sequence>
<feature type="chain" id="PRO_5045328867" description="Outer membrane protein beta-barrel domain-containing protein" evidence="1">
    <location>
        <begin position="21"/>
        <end position="232"/>
    </location>
</feature>
<gene>
    <name evidence="2" type="ORF">NWE73_04145</name>
</gene>